<dbReference type="Gene3D" id="3.30.420.10">
    <property type="entry name" value="Ribonuclease H-like superfamily/Ribonuclease H"/>
    <property type="match status" value="1"/>
</dbReference>
<evidence type="ECO:0000313" key="2">
    <source>
        <dbReference type="Proteomes" id="UP001627154"/>
    </source>
</evidence>
<proteinExistence type="predicted"/>
<dbReference type="SUPFAM" id="SSF53098">
    <property type="entry name" value="Ribonuclease H-like"/>
    <property type="match status" value="1"/>
</dbReference>
<dbReference type="AlphaFoldDB" id="A0ABD2WYE8"/>
<dbReference type="EMBL" id="JBJJXI010000060">
    <property type="protein sequence ID" value="KAL3397925.1"/>
    <property type="molecule type" value="Genomic_DNA"/>
</dbReference>
<sequence length="375" mass="43260">MKAIISEDIELLEFADDLVIYIKSQNIREVVSKIEKEVNKLYNKLSDKNFFLAPKKCQLIIFSQNTPRNSNYSLKINNNKLKPKNNVKFLGIHLDKNLNWSHHIKKTKESCLKALNIIKCLRGVYWGADPSTLLMLNESIILSKIEYGGFIVSPIKETKLYELQKIQNTALRLCLRYTNSTPINVMHAEAKIPMLDSKLDYLCSRYLLQCLSIHNHSVIRSIEILTNTANTTIYEHNFNKSRTISTFEECEFYNGQILQYNNYHRIFSDSRSNLEALNKIHGLQNKPPLVKKIKLKLIELADKDVKVEIFWLLAHIGLQGNENADTNAKKAAAKDISFNLDIPVSDIFAKFKYLCKEKDVTHIKEIGETKGTLYF</sequence>
<accession>A0ABD2WYE8</accession>
<dbReference type="InterPro" id="IPR012337">
    <property type="entry name" value="RNaseH-like_sf"/>
</dbReference>
<protein>
    <recommendedName>
        <fullName evidence="3">Reverse transcriptase domain-containing protein</fullName>
    </recommendedName>
</protein>
<name>A0ABD2WYE8_9HYME</name>
<reference evidence="1 2" key="1">
    <citation type="journal article" date="2024" name="bioRxiv">
        <title>A reference genome for Trichogramma kaykai: A tiny desert-dwelling parasitoid wasp with competing sex-ratio distorters.</title>
        <authorList>
            <person name="Culotta J."/>
            <person name="Lindsey A.R."/>
        </authorList>
    </citation>
    <scope>NUCLEOTIDE SEQUENCE [LARGE SCALE GENOMIC DNA]</scope>
    <source>
        <strain evidence="1 2">KSX58</strain>
    </source>
</reference>
<dbReference type="Proteomes" id="UP001627154">
    <property type="component" value="Unassembled WGS sequence"/>
</dbReference>
<evidence type="ECO:0000313" key="1">
    <source>
        <dbReference type="EMBL" id="KAL3397925.1"/>
    </source>
</evidence>
<dbReference type="PANTHER" id="PTHR33481">
    <property type="entry name" value="REVERSE TRANSCRIPTASE"/>
    <property type="match status" value="1"/>
</dbReference>
<dbReference type="InterPro" id="IPR036397">
    <property type="entry name" value="RNaseH_sf"/>
</dbReference>
<comment type="caution">
    <text evidence="1">The sequence shown here is derived from an EMBL/GenBank/DDBJ whole genome shotgun (WGS) entry which is preliminary data.</text>
</comment>
<organism evidence="1 2">
    <name type="scientific">Trichogramma kaykai</name>
    <dbReference type="NCBI Taxonomy" id="54128"/>
    <lineage>
        <taxon>Eukaryota</taxon>
        <taxon>Metazoa</taxon>
        <taxon>Ecdysozoa</taxon>
        <taxon>Arthropoda</taxon>
        <taxon>Hexapoda</taxon>
        <taxon>Insecta</taxon>
        <taxon>Pterygota</taxon>
        <taxon>Neoptera</taxon>
        <taxon>Endopterygota</taxon>
        <taxon>Hymenoptera</taxon>
        <taxon>Apocrita</taxon>
        <taxon>Proctotrupomorpha</taxon>
        <taxon>Chalcidoidea</taxon>
        <taxon>Trichogrammatidae</taxon>
        <taxon>Trichogramma</taxon>
    </lineage>
</organism>
<dbReference type="PANTHER" id="PTHR33481:SF1">
    <property type="entry name" value="ENDONUCLEASE_EXONUCLEASE_PHOSPHATASE DOMAIN-CONTAINING PROTEIN-RELATED"/>
    <property type="match status" value="1"/>
</dbReference>
<keyword evidence="2" id="KW-1185">Reference proteome</keyword>
<gene>
    <name evidence="1" type="ORF">TKK_008163</name>
</gene>
<evidence type="ECO:0008006" key="3">
    <source>
        <dbReference type="Google" id="ProtNLM"/>
    </source>
</evidence>